<dbReference type="EMBL" id="JANUGV010000013">
    <property type="protein sequence ID" value="MCS0611052.1"/>
    <property type="molecule type" value="Genomic_DNA"/>
</dbReference>
<gene>
    <name evidence="2" type="ORF">NX773_23100</name>
</gene>
<accession>A0ABT2BRA8</accession>
<feature type="transmembrane region" description="Helical" evidence="1">
    <location>
        <begin position="36"/>
        <end position="55"/>
    </location>
</feature>
<evidence type="ECO:0008006" key="4">
    <source>
        <dbReference type="Google" id="ProtNLM"/>
    </source>
</evidence>
<name>A0ABT2BRA8_9BURK</name>
<keyword evidence="1" id="KW-0812">Transmembrane</keyword>
<dbReference type="RefSeq" id="WP_258858581.1">
    <property type="nucleotide sequence ID" value="NZ_JANUGV010000013.1"/>
</dbReference>
<evidence type="ECO:0000313" key="2">
    <source>
        <dbReference type="EMBL" id="MCS0611052.1"/>
    </source>
</evidence>
<keyword evidence="1" id="KW-1133">Transmembrane helix</keyword>
<feature type="transmembrane region" description="Helical" evidence="1">
    <location>
        <begin position="93"/>
        <end position="115"/>
    </location>
</feature>
<sequence length="167" mass="18553">MAIPAPIIAVALAPLVAWRLYSRIKRLTTRQLSRTWRHRTTLVFFPLLLVLVSLAGIGNPLILLGLAGGLVAGSVLGAVALKKTQFEQVGEQFYFTPHAHIGLVVALLFIGRMGWRAWEFYVNGGMHQNDFMKSPLTVTIFGILSGYYMTYAIGLLRWRKLTAPAKD</sequence>
<dbReference type="Pfam" id="PF07301">
    <property type="entry name" value="DUF1453"/>
    <property type="match status" value="1"/>
</dbReference>
<evidence type="ECO:0000256" key="1">
    <source>
        <dbReference type="SAM" id="Phobius"/>
    </source>
</evidence>
<proteinExistence type="predicted"/>
<keyword evidence="3" id="KW-1185">Reference proteome</keyword>
<dbReference type="Proteomes" id="UP001205861">
    <property type="component" value="Unassembled WGS sequence"/>
</dbReference>
<dbReference type="InterPro" id="IPR058247">
    <property type="entry name" value="DUF1453"/>
</dbReference>
<evidence type="ECO:0000313" key="3">
    <source>
        <dbReference type="Proteomes" id="UP001205861"/>
    </source>
</evidence>
<feature type="transmembrane region" description="Helical" evidence="1">
    <location>
        <begin position="135"/>
        <end position="156"/>
    </location>
</feature>
<organism evidence="2 3">
    <name type="scientific">Massilia solisilvae</name>
    <dbReference type="NCBI Taxonomy" id="1811225"/>
    <lineage>
        <taxon>Bacteria</taxon>
        <taxon>Pseudomonadati</taxon>
        <taxon>Pseudomonadota</taxon>
        <taxon>Betaproteobacteria</taxon>
        <taxon>Burkholderiales</taxon>
        <taxon>Oxalobacteraceae</taxon>
        <taxon>Telluria group</taxon>
        <taxon>Massilia</taxon>
    </lineage>
</organism>
<reference evidence="2 3" key="1">
    <citation type="submission" date="2022-08" db="EMBL/GenBank/DDBJ databases">
        <title>Reclassification of Massilia species as members of the genera Telluria, Duganella, Pseudoduganella, Mokoshia gen. nov. and Zemynaea gen. nov. using orthogonal and non-orthogonal genome-based approaches.</title>
        <authorList>
            <person name="Bowman J.P."/>
        </authorList>
    </citation>
    <scope>NUCLEOTIDE SEQUENCE [LARGE SCALE GENOMIC DNA]</scope>
    <source>
        <strain evidence="2 3">JCM 31607</strain>
    </source>
</reference>
<keyword evidence="1" id="KW-0472">Membrane</keyword>
<comment type="caution">
    <text evidence="2">The sequence shown here is derived from an EMBL/GenBank/DDBJ whole genome shotgun (WGS) entry which is preliminary data.</text>
</comment>
<protein>
    <recommendedName>
        <fullName evidence="4">DUF1453 domain-containing protein</fullName>
    </recommendedName>
</protein>
<feature type="transmembrane region" description="Helical" evidence="1">
    <location>
        <begin position="61"/>
        <end position="81"/>
    </location>
</feature>
<feature type="transmembrane region" description="Helical" evidence="1">
    <location>
        <begin position="6"/>
        <end position="24"/>
    </location>
</feature>